<accession>A0A085W3D4</accession>
<dbReference type="Pfam" id="PF12849">
    <property type="entry name" value="PBP_like_2"/>
    <property type="match status" value="1"/>
</dbReference>
<comment type="caution">
    <text evidence="3">The sequence shown here is derived from an EMBL/GenBank/DDBJ whole genome shotgun (WGS) entry which is preliminary data.</text>
</comment>
<proteinExistence type="predicted"/>
<protein>
    <submittedName>
        <fullName evidence="3">Phosphate ABC transporter, periplasmic phosphate-binding protein PstS</fullName>
    </submittedName>
</protein>
<reference evidence="3 4" key="1">
    <citation type="submission" date="2014-04" db="EMBL/GenBank/DDBJ databases">
        <title>Genome assembly of Hyalangium minutum DSM 14724.</title>
        <authorList>
            <person name="Sharma G."/>
            <person name="Subramanian S."/>
        </authorList>
    </citation>
    <scope>NUCLEOTIDE SEQUENCE [LARGE SCALE GENOMIC DNA]</scope>
    <source>
        <strain evidence="3 4">DSM 14724</strain>
    </source>
</reference>
<keyword evidence="4" id="KW-1185">Reference proteome</keyword>
<dbReference type="OrthoDB" id="9783488at2"/>
<feature type="domain" description="PBP" evidence="2">
    <location>
        <begin position="21"/>
        <end position="259"/>
    </location>
</feature>
<evidence type="ECO:0000256" key="1">
    <source>
        <dbReference type="ARBA" id="ARBA00022729"/>
    </source>
</evidence>
<dbReference type="CDD" id="cd13653">
    <property type="entry name" value="PBP2_phosphate_like_1"/>
    <property type="match status" value="1"/>
</dbReference>
<evidence type="ECO:0000313" key="3">
    <source>
        <dbReference type="EMBL" id="KFE62197.1"/>
    </source>
</evidence>
<dbReference type="RefSeq" id="WP_083969162.1">
    <property type="nucleotide sequence ID" value="NZ_JMCB01000023.1"/>
</dbReference>
<dbReference type="PANTHER" id="PTHR30570">
    <property type="entry name" value="PERIPLASMIC PHOSPHATE BINDING COMPONENT OF PHOSPHATE ABC TRANSPORTER"/>
    <property type="match status" value="1"/>
</dbReference>
<evidence type="ECO:0000313" key="4">
    <source>
        <dbReference type="Proteomes" id="UP000028725"/>
    </source>
</evidence>
<gene>
    <name evidence="3" type="ORF">DB31_4303</name>
</gene>
<dbReference type="PANTHER" id="PTHR30570:SF1">
    <property type="entry name" value="PHOSPHATE-BINDING PROTEIN PSTS"/>
    <property type="match status" value="1"/>
</dbReference>
<organism evidence="3 4">
    <name type="scientific">Hyalangium minutum</name>
    <dbReference type="NCBI Taxonomy" id="394096"/>
    <lineage>
        <taxon>Bacteria</taxon>
        <taxon>Pseudomonadati</taxon>
        <taxon>Myxococcota</taxon>
        <taxon>Myxococcia</taxon>
        <taxon>Myxococcales</taxon>
        <taxon>Cystobacterineae</taxon>
        <taxon>Archangiaceae</taxon>
        <taxon>Hyalangium</taxon>
    </lineage>
</organism>
<dbReference type="SUPFAM" id="SSF53850">
    <property type="entry name" value="Periplasmic binding protein-like II"/>
    <property type="match status" value="1"/>
</dbReference>
<dbReference type="AlphaFoldDB" id="A0A085W3D4"/>
<keyword evidence="1" id="KW-0732">Signal</keyword>
<name>A0A085W3D4_9BACT</name>
<dbReference type="STRING" id="394096.DB31_4303"/>
<evidence type="ECO:0000259" key="2">
    <source>
        <dbReference type="Pfam" id="PF12849"/>
    </source>
</evidence>
<dbReference type="Gene3D" id="3.40.190.10">
    <property type="entry name" value="Periplasmic binding protein-like II"/>
    <property type="match status" value="2"/>
</dbReference>
<dbReference type="PATRIC" id="fig|394096.3.peg.8037"/>
<dbReference type="InterPro" id="IPR024370">
    <property type="entry name" value="PBP_domain"/>
</dbReference>
<dbReference type="InterPro" id="IPR050811">
    <property type="entry name" value="Phosphate_ABC_transporter"/>
</dbReference>
<sequence>MTRAWIAAAVTLVLATGCKSEKSEQAASKLTLSGASTLAPLVSEVAKRFEKKNPGTRVDVQMGGSSRGVMDARQGLVDIGMVSRDLKPDETDLDAHPVARDGICIIVHQTNPVASLTDEQLVSIFTGKITNWKDVGGEDKPIVVVNKAEGRSTLDLFLYHFKLKNSDIKAQVVIGDNQQGIKTVETSPESIGYVSIGAAEFAAKHGEALKLLPMAGVAASLENLHNGTFPLARTLHLVTKKGQQNELARKFITFAQSPETHDLVEKQYFIPMGE</sequence>
<dbReference type="EMBL" id="JMCB01000023">
    <property type="protein sequence ID" value="KFE62197.1"/>
    <property type="molecule type" value="Genomic_DNA"/>
</dbReference>
<dbReference type="PROSITE" id="PS51257">
    <property type="entry name" value="PROKAR_LIPOPROTEIN"/>
    <property type="match status" value="1"/>
</dbReference>
<dbReference type="Proteomes" id="UP000028725">
    <property type="component" value="Unassembled WGS sequence"/>
</dbReference>